<feature type="domain" description="HTH marR-type" evidence="2">
    <location>
        <begin position="1"/>
        <end position="147"/>
    </location>
</feature>
<evidence type="ECO:0000259" key="2">
    <source>
        <dbReference type="PROSITE" id="PS50995"/>
    </source>
</evidence>
<dbReference type="SUPFAM" id="SSF46785">
    <property type="entry name" value="Winged helix' DNA-binding domain"/>
    <property type="match status" value="1"/>
</dbReference>
<dbReference type="Gene3D" id="1.10.10.10">
    <property type="entry name" value="Winged helix-like DNA-binding domain superfamily/Winged helix DNA-binding domain"/>
    <property type="match status" value="1"/>
</dbReference>
<organism evidence="3 4">
    <name type="scientific">Frondihabitans sucicola</name>
    <dbReference type="NCBI Taxonomy" id="1268041"/>
    <lineage>
        <taxon>Bacteria</taxon>
        <taxon>Bacillati</taxon>
        <taxon>Actinomycetota</taxon>
        <taxon>Actinomycetes</taxon>
        <taxon>Micrococcales</taxon>
        <taxon>Microbacteriaceae</taxon>
        <taxon>Frondihabitans</taxon>
    </lineage>
</organism>
<dbReference type="SMART" id="SM00347">
    <property type="entry name" value="HTH_MARR"/>
    <property type="match status" value="1"/>
</dbReference>
<protein>
    <recommendedName>
        <fullName evidence="2">HTH marR-type domain-containing protein</fullName>
    </recommendedName>
</protein>
<accession>A0ABN6Y724</accession>
<dbReference type="Pfam" id="PF12802">
    <property type="entry name" value="MarR_2"/>
    <property type="match status" value="1"/>
</dbReference>
<keyword evidence="4" id="KW-1185">Reference proteome</keyword>
<dbReference type="PANTHER" id="PTHR33164">
    <property type="entry name" value="TRANSCRIPTIONAL REGULATOR, MARR FAMILY"/>
    <property type="match status" value="1"/>
</dbReference>
<dbReference type="InterPro" id="IPR036388">
    <property type="entry name" value="WH-like_DNA-bd_sf"/>
</dbReference>
<dbReference type="InterPro" id="IPR000835">
    <property type="entry name" value="HTH_MarR-typ"/>
</dbReference>
<proteinExistence type="predicted"/>
<feature type="region of interest" description="Disordered" evidence="1">
    <location>
        <begin position="161"/>
        <end position="187"/>
    </location>
</feature>
<dbReference type="Proteomes" id="UP001321486">
    <property type="component" value="Chromosome"/>
</dbReference>
<dbReference type="InterPro" id="IPR036390">
    <property type="entry name" value="WH_DNA-bd_sf"/>
</dbReference>
<dbReference type="PANTHER" id="PTHR33164:SF43">
    <property type="entry name" value="HTH-TYPE TRANSCRIPTIONAL REPRESSOR YETL"/>
    <property type="match status" value="1"/>
</dbReference>
<name>A0ABN6Y724_9MICO</name>
<dbReference type="PRINTS" id="PR00598">
    <property type="entry name" value="HTHMARR"/>
</dbReference>
<evidence type="ECO:0000313" key="3">
    <source>
        <dbReference type="EMBL" id="BDZ51800.1"/>
    </source>
</evidence>
<dbReference type="RefSeq" id="WP_286344477.1">
    <property type="nucleotide sequence ID" value="NZ_AP027732.1"/>
</dbReference>
<evidence type="ECO:0000256" key="1">
    <source>
        <dbReference type="SAM" id="MobiDB-lite"/>
    </source>
</evidence>
<evidence type="ECO:0000313" key="4">
    <source>
        <dbReference type="Proteomes" id="UP001321486"/>
    </source>
</evidence>
<dbReference type="PROSITE" id="PS50995">
    <property type="entry name" value="HTH_MARR_2"/>
    <property type="match status" value="1"/>
</dbReference>
<dbReference type="InterPro" id="IPR039422">
    <property type="entry name" value="MarR/SlyA-like"/>
</dbReference>
<reference evidence="4" key="1">
    <citation type="journal article" date="2019" name="Int. J. Syst. Evol. Microbiol.">
        <title>The Global Catalogue of Microorganisms (GCM) 10K type strain sequencing project: providing services to taxonomists for standard genome sequencing and annotation.</title>
        <authorList>
            <consortium name="The Broad Institute Genomics Platform"/>
            <consortium name="The Broad Institute Genome Sequencing Center for Infectious Disease"/>
            <person name="Wu L."/>
            <person name="Ma J."/>
        </authorList>
    </citation>
    <scope>NUCLEOTIDE SEQUENCE [LARGE SCALE GENOMIC DNA]</scope>
    <source>
        <strain evidence="4">NBRC 108728</strain>
    </source>
</reference>
<gene>
    <name evidence="3" type="ORF">GCM10025867_40410</name>
</gene>
<sequence length="187" mass="20291">MKDKGTSQKSLAVSAWESLFRAQVTIMRELTACFPTGEISFNEYDVLFNLSNQPERRARLKELTQHLLLTQPSISRLVDRLTTKGVVEKLSDPGDGRGIIVAMTPLGSDIFRSTAVRHAEAISRRVGGTLDHDELEQLMALCTKLRLGPTIADVPEAEACPVLSDDETDDSAVAPSGSTADPLVAGR</sequence>
<dbReference type="EMBL" id="AP027732">
    <property type="protein sequence ID" value="BDZ51800.1"/>
    <property type="molecule type" value="Genomic_DNA"/>
</dbReference>